<comment type="caution">
    <text evidence="2">The sequence shown here is derived from an EMBL/GenBank/DDBJ whole genome shotgun (WGS) entry which is preliminary data.</text>
</comment>
<dbReference type="SUPFAM" id="SSF55729">
    <property type="entry name" value="Acyl-CoA N-acyltransferases (Nat)"/>
    <property type="match status" value="1"/>
</dbReference>
<accession>A0A5C8V7G3</accession>
<sequence>MKTKEGVQVLRLNENKLELLIKLVNLFNEVFSEYYTVASKKHLKRLLQKPEFYAIVAVKNDAIIGGFTAYEFQKYYTDKSELYIYDIAVKKAFQNQSVGKKLINYLKNNSPGVETIFVDAHSEDIQAVKFYESVFGPSEKVDHYTFDIINPKNS</sequence>
<reference evidence="2 3" key="1">
    <citation type="submission" date="2019-08" db="EMBL/GenBank/DDBJ databases">
        <title>Professor.</title>
        <authorList>
            <person name="Park J.S."/>
        </authorList>
    </citation>
    <scope>NUCLEOTIDE SEQUENCE [LARGE SCALE GENOMIC DNA]</scope>
    <source>
        <strain evidence="2 3">176CP5-101</strain>
    </source>
</reference>
<keyword evidence="3" id="KW-1185">Reference proteome</keyword>
<dbReference type="PROSITE" id="PS51186">
    <property type="entry name" value="GNAT"/>
    <property type="match status" value="1"/>
</dbReference>
<dbReference type="InterPro" id="IPR000182">
    <property type="entry name" value="GNAT_dom"/>
</dbReference>
<gene>
    <name evidence="2" type="ORF">FVB32_04965</name>
</gene>
<evidence type="ECO:0000313" key="2">
    <source>
        <dbReference type="EMBL" id="TXN37642.1"/>
    </source>
</evidence>
<dbReference type="CDD" id="cd04301">
    <property type="entry name" value="NAT_SF"/>
    <property type="match status" value="1"/>
</dbReference>
<dbReference type="GO" id="GO:0016747">
    <property type="term" value="F:acyltransferase activity, transferring groups other than amino-acyl groups"/>
    <property type="evidence" value="ECO:0007669"/>
    <property type="project" value="InterPro"/>
</dbReference>
<feature type="domain" description="N-acetyltransferase" evidence="1">
    <location>
        <begin position="10"/>
        <end position="154"/>
    </location>
</feature>
<name>A0A5C8V7G3_9FLAO</name>
<dbReference type="Gene3D" id="3.40.630.30">
    <property type="match status" value="1"/>
</dbReference>
<protein>
    <submittedName>
        <fullName evidence="2">GNAT family N-acetyltransferase</fullName>
    </submittedName>
</protein>
<dbReference type="RefSeq" id="WP_147741759.1">
    <property type="nucleotide sequence ID" value="NZ_VRUR01000001.1"/>
</dbReference>
<dbReference type="Proteomes" id="UP000321456">
    <property type="component" value="Unassembled WGS sequence"/>
</dbReference>
<proteinExistence type="predicted"/>
<dbReference type="InterPro" id="IPR016181">
    <property type="entry name" value="Acyl_CoA_acyltransferase"/>
</dbReference>
<keyword evidence="2" id="KW-0808">Transferase</keyword>
<dbReference type="EMBL" id="VRUR01000001">
    <property type="protein sequence ID" value="TXN37642.1"/>
    <property type="molecule type" value="Genomic_DNA"/>
</dbReference>
<organism evidence="2 3">
    <name type="scientific">Flagellimonas hymeniacidonis</name>
    <dbReference type="NCBI Taxonomy" id="2603628"/>
    <lineage>
        <taxon>Bacteria</taxon>
        <taxon>Pseudomonadati</taxon>
        <taxon>Bacteroidota</taxon>
        <taxon>Flavobacteriia</taxon>
        <taxon>Flavobacteriales</taxon>
        <taxon>Flavobacteriaceae</taxon>
        <taxon>Flagellimonas</taxon>
    </lineage>
</organism>
<evidence type="ECO:0000313" key="3">
    <source>
        <dbReference type="Proteomes" id="UP000321456"/>
    </source>
</evidence>
<dbReference type="Pfam" id="PF00583">
    <property type="entry name" value="Acetyltransf_1"/>
    <property type="match status" value="1"/>
</dbReference>
<evidence type="ECO:0000259" key="1">
    <source>
        <dbReference type="PROSITE" id="PS51186"/>
    </source>
</evidence>
<dbReference type="AlphaFoldDB" id="A0A5C8V7G3"/>